<evidence type="ECO:0000313" key="3">
    <source>
        <dbReference type="Proteomes" id="UP000175829"/>
    </source>
</evidence>
<comment type="caution">
    <text evidence="2">The sequence shown here is derived from an EMBL/GenBank/DDBJ whole genome shotgun (WGS) entry which is preliminary data.</text>
</comment>
<proteinExistence type="predicted"/>
<evidence type="ECO:0008006" key="4">
    <source>
        <dbReference type="Google" id="ProtNLM"/>
    </source>
</evidence>
<dbReference type="InterPro" id="IPR028994">
    <property type="entry name" value="Integrin_alpha_N"/>
</dbReference>
<evidence type="ECO:0000313" key="2">
    <source>
        <dbReference type="EMBL" id="OEV00512.1"/>
    </source>
</evidence>
<dbReference type="AlphaFoldDB" id="A0A1E7K9A7"/>
<reference evidence="2 3" key="1">
    <citation type="journal article" date="2016" name="Front. Microbiol.">
        <title>Comparative Genomics Analysis of Streptomyces Species Reveals Their Adaptation to the Marine Environment and Their Diversity at the Genomic Level.</title>
        <authorList>
            <person name="Tian X."/>
            <person name="Zhang Z."/>
            <person name="Yang T."/>
            <person name="Chen M."/>
            <person name="Li J."/>
            <person name="Chen F."/>
            <person name="Yang J."/>
            <person name="Li W."/>
            <person name="Zhang B."/>
            <person name="Zhang Z."/>
            <person name="Wu J."/>
            <person name="Zhang C."/>
            <person name="Long L."/>
            <person name="Xiao J."/>
        </authorList>
    </citation>
    <scope>NUCLEOTIDE SEQUENCE [LARGE SCALE GENOMIC DNA]</scope>
    <source>
        <strain evidence="2 3">SCSIO M10379</strain>
    </source>
</reference>
<sequence>MCGDEASHIGAETSRGLGKPRKLEAPRHFAPMAVGDFDGDGRADLLLPLRRSASDPEPQQGKGGGVGVLHGARSGLGAGRPARRIFAGRNESFGASPAVGGVNGDDHPGLVVDTPDFRGDDGLVTLLPGGADGPSAEGSQEVHARTEGLPGTPNRAPWNLFDFRPPLLDTDGDGHDEAVVLAPLFNKRKGAILQIAGSGKGFAPTRSRQFTPSAAGVPLLLK</sequence>
<evidence type="ECO:0000256" key="1">
    <source>
        <dbReference type="SAM" id="MobiDB-lite"/>
    </source>
</evidence>
<feature type="region of interest" description="Disordered" evidence="1">
    <location>
        <begin position="1"/>
        <end position="24"/>
    </location>
</feature>
<feature type="compositionally biased region" description="Gly residues" evidence="1">
    <location>
        <begin position="61"/>
        <end position="74"/>
    </location>
</feature>
<protein>
    <recommendedName>
        <fullName evidence="4">FG-GAP repeat-containing protein</fullName>
    </recommendedName>
</protein>
<name>A0A1E7K9A7_9ACTN</name>
<dbReference type="Gene3D" id="2.130.10.130">
    <property type="entry name" value="Integrin alpha, N-terminal"/>
    <property type="match status" value="1"/>
</dbReference>
<accession>A0A1E7K9A7</accession>
<feature type="region of interest" description="Disordered" evidence="1">
    <location>
        <begin position="51"/>
        <end position="74"/>
    </location>
</feature>
<dbReference type="EMBL" id="LJGV01000022">
    <property type="protein sequence ID" value="OEV00512.1"/>
    <property type="molecule type" value="Genomic_DNA"/>
</dbReference>
<organism evidence="2 3">
    <name type="scientific">Streptomyces qinglanensis</name>
    <dbReference type="NCBI Taxonomy" id="943816"/>
    <lineage>
        <taxon>Bacteria</taxon>
        <taxon>Bacillati</taxon>
        <taxon>Actinomycetota</taxon>
        <taxon>Actinomycetes</taxon>
        <taxon>Kitasatosporales</taxon>
        <taxon>Streptomycetaceae</taxon>
        <taxon>Streptomyces</taxon>
    </lineage>
</organism>
<dbReference type="PATRIC" id="fig|943816.4.peg.4559"/>
<dbReference type="Proteomes" id="UP000175829">
    <property type="component" value="Unassembled WGS sequence"/>
</dbReference>
<gene>
    <name evidence="2" type="ORF">AN217_24940</name>
</gene>
<dbReference type="SUPFAM" id="SSF69318">
    <property type="entry name" value="Integrin alpha N-terminal domain"/>
    <property type="match status" value="1"/>
</dbReference>